<evidence type="ECO:0000313" key="2">
    <source>
        <dbReference type="Proteomes" id="UP000199666"/>
    </source>
</evidence>
<dbReference type="EMBL" id="FOPP01000003">
    <property type="protein sequence ID" value="SFG94008.1"/>
    <property type="molecule type" value="Genomic_DNA"/>
</dbReference>
<proteinExistence type="predicted"/>
<dbReference type="STRING" id="414048.SAMN04489864_103342"/>
<accession>A0A1I2VXR0</accession>
<keyword evidence="2" id="KW-1185">Reference proteome</keyword>
<reference evidence="1 2" key="1">
    <citation type="submission" date="2016-10" db="EMBL/GenBank/DDBJ databases">
        <authorList>
            <person name="de Groot N.N."/>
        </authorList>
    </citation>
    <scope>NUCLEOTIDE SEQUENCE [LARGE SCALE GENOMIC DNA]</scope>
    <source>
        <strain evidence="1 2">DSM 18684</strain>
    </source>
</reference>
<dbReference type="AlphaFoldDB" id="A0A1I2VXR0"/>
<dbReference type="PANTHER" id="PTHR34070:SF1">
    <property type="entry name" value="DNA ALKYLATION REPAIR PROTEIN"/>
    <property type="match status" value="1"/>
</dbReference>
<protein>
    <submittedName>
        <fullName evidence="1">DNA alkylation repair enzyme</fullName>
    </submittedName>
</protein>
<dbReference type="CDD" id="cd06561">
    <property type="entry name" value="AlkD_like"/>
    <property type="match status" value="1"/>
</dbReference>
<organism evidence="1 2">
    <name type="scientific">Pedobacter insulae</name>
    <dbReference type="NCBI Taxonomy" id="414048"/>
    <lineage>
        <taxon>Bacteria</taxon>
        <taxon>Pseudomonadati</taxon>
        <taxon>Bacteroidota</taxon>
        <taxon>Sphingobacteriia</taxon>
        <taxon>Sphingobacteriales</taxon>
        <taxon>Sphingobacteriaceae</taxon>
        <taxon>Pedobacter</taxon>
    </lineage>
</organism>
<dbReference type="InterPro" id="IPR016024">
    <property type="entry name" value="ARM-type_fold"/>
</dbReference>
<dbReference type="PANTHER" id="PTHR34070">
    <property type="entry name" value="ARMADILLO-TYPE FOLD"/>
    <property type="match status" value="1"/>
</dbReference>
<dbReference type="Gene3D" id="1.25.10.90">
    <property type="match status" value="1"/>
</dbReference>
<sequence>MLYLSLTKDLQINKMSTQFLTAAAFTDKLATYQSDEELKKIQRYFKSDEGQYGEGDEFMGVKMGLVFQTAKEFIDMPVAELEKMLESPIHEIRTGAVSIMDKASRDKKISPERLKDLFALYIRRHDRINNWDLVDLGCLYMTGSYLFDKPRTILYELAKSNSIWERRTAILGTCFFIKKGDVKDTFALAEILLEDKEDLIHKGVGWMLRFAGDKDKFRLLAFLDAFAATMPRTMLRYTIEKLPKEQRKYYLSLKKLRSK</sequence>
<dbReference type="Pfam" id="PF08713">
    <property type="entry name" value="DNA_alkylation"/>
    <property type="match status" value="1"/>
</dbReference>
<dbReference type="InterPro" id="IPR014825">
    <property type="entry name" value="DNA_alkylation"/>
</dbReference>
<evidence type="ECO:0000313" key="1">
    <source>
        <dbReference type="EMBL" id="SFG94008.1"/>
    </source>
</evidence>
<name>A0A1I2VXR0_9SPHI</name>
<dbReference type="Proteomes" id="UP000199666">
    <property type="component" value="Unassembled WGS sequence"/>
</dbReference>
<dbReference type="SUPFAM" id="SSF48371">
    <property type="entry name" value="ARM repeat"/>
    <property type="match status" value="1"/>
</dbReference>
<dbReference type="RefSeq" id="WP_245768050.1">
    <property type="nucleotide sequence ID" value="NZ_FOPP01000003.1"/>
</dbReference>
<gene>
    <name evidence="1" type="ORF">SAMN04489864_103342</name>
</gene>